<evidence type="ECO:0000256" key="1">
    <source>
        <dbReference type="SAM" id="MobiDB-lite"/>
    </source>
</evidence>
<name>A0A1R3L6V1_ASPOF</name>
<organism evidence="2 3">
    <name type="scientific">Asparagus officinalis</name>
    <name type="common">Garden asparagus</name>
    <dbReference type="NCBI Taxonomy" id="4686"/>
    <lineage>
        <taxon>Eukaryota</taxon>
        <taxon>Viridiplantae</taxon>
        <taxon>Streptophyta</taxon>
        <taxon>Embryophyta</taxon>
        <taxon>Tracheophyta</taxon>
        <taxon>Spermatophyta</taxon>
        <taxon>Magnoliopsida</taxon>
        <taxon>Liliopsida</taxon>
        <taxon>Asparagales</taxon>
        <taxon>Asparagaceae</taxon>
        <taxon>Asparagoideae</taxon>
        <taxon>Asparagus</taxon>
    </lineage>
</organism>
<feature type="region of interest" description="Disordered" evidence="1">
    <location>
        <begin position="351"/>
        <end position="372"/>
    </location>
</feature>
<sequence length="380" mass="41303">MEEEEEEDEKQKRIITEASSSLSCLLRPQESTSTTALSPLHVASSPPSGAHFRFFRRTPKLTAAPNFQHSHPSRLSSSPRSSLPRSGPLLQPTMAPDIPSTPPDPAQDPSAQQHGRMAFPGLTNVPHGDQGGSQAGGCLCRQIAWPFRPDRIDPSGCCSSELLSREAIGSSHDRGSTSSFCRLGMRRFLRSRGFLERDKNENDAGDDPSAAAGGFAGGGRSGRGDVVNGGRVVWRESVRFARARRQARLSGCTRWPAWRGVREPVGGRGCRTFVGTDLRAKVKTVDAKIHTPGLSTAAFSRSGPPVPPRHFQLLALPSHPLYTPPSPIFDIARPLSRYLCCSSAASPHPFPLRSQTPLPRPQPLLQRPRGHDSIRCRCPL</sequence>
<gene>
    <name evidence="2" type="ORF">A4U43_UnF4490</name>
</gene>
<dbReference type="Gramene" id="ONK55348">
    <property type="protein sequence ID" value="ONK55348"/>
    <property type="gene ID" value="A4U43_UnF4490"/>
</dbReference>
<reference evidence="3" key="1">
    <citation type="journal article" date="2017" name="Nat. Commun.">
        <title>The asparagus genome sheds light on the origin and evolution of a young Y chromosome.</title>
        <authorList>
            <person name="Harkess A."/>
            <person name="Zhou J."/>
            <person name="Xu C."/>
            <person name="Bowers J.E."/>
            <person name="Van der Hulst R."/>
            <person name="Ayyampalayam S."/>
            <person name="Mercati F."/>
            <person name="Riccardi P."/>
            <person name="McKain M.R."/>
            <person name="Kakrana A."/>
            <person name="Tang H."/>
            <person name="Ray J."/>
            <person name="Groenendijk J."/>
            <person name="Arikit S."/>
            <person name="Mathioni S.M."/>
            <person name="Nakano M."/>
            <person name="Shan H."/>
            <person name="Telgmann-Rauber A."/>
            <person name="Kanno A."/>
            <person name="Yue Z."/>
            <person name="Chen H."/>
            <person name="Li W."/>
            <person name="Chen Y."/>
            <person name="Xu X."/>
            <person name="Zhang Y."/>
            <person name="Luo S."/>
            <person name="Chen H."/>
            <person name="Gao J."/>
            <person name="Mao Z."/>
            <person name="Pires J.C."/>
            <person name="Luo M."/>
            <person name="Kudrna D."/>
            <person name="Wing R.A."/>
            <person name="Meyers B.C."/>
            <person name="Yi K."/>
            <person name="Kong H."/>
            <person name="Lavrijsen P."/>
            <person name="Sunseri F."/>
            <person name="Falavigna A."/>
            <person name="Ye Y."/>
            <person name="Leebens-Mack J.H."/>
            <person name="Chen G."/>
        </authorList>
    </citation>
    <scope>NUCLEOTIDE SEQUENCE [LARGE SCALE GENOMIC DNA]</scope>
    <source>
        <strain evidence="3">cv. DH0086</strain>
    </source>
</reference>
<accession>A0A1R3L6V1</accession>
<dbReference type="EMBL" id="KV863538">
    <property type="protein sequence ID" value="ONK55348.1"/>
    <property type="molecule type" value="Genomic_DNA"/>
</dbReference>
<feature type="compositionally biased region" description="Low complexity" evidence="1">
    <location>
        <begin position="351"/>
        <end position="367"/>
    </location>
</feature>
<feature type="compositionally biased region" description="Polar residues" evidence="1">
    <location>
        <begin position="17"/>
        <end position="37"/>
    </location>
</feature>
<evidence type="ECO:0000313" key="2">
    <source>
        <dbReference type="EMBL" id="ONK55348.1"/>
    </source>
</evidence>
<proteinExistence type="predicted"/>
<dbReference type="Proteomes" id="UP000243459">
    <property type="component" value="Unassembled WGS sequence"/>
</dbReference>
<evidence type="ECO:0000313" key="3">
    <source>
        <dbReference type="Proteomes" id="UP000243459"/>
    </source>
</evidence>
<feature type="region of interest" description="Disordered" evidence="1">
    <location>
        <begin position="199"/>
        <end position="222"/>
    </location>
</feature>
<feature type="region of interest" description="Disordered" evidence="1">
    <location>
        <begin position="1"/>
        <end position="118"/>
    </location>
</feature>
<feature type="compositionally biased region" description="Low complexity" evidence="1">
    <location>
        <begin position="73"/>
        <end position="90"/>
    </location>
</feature>
<dbReference type="AlphaFoldDB" id="A0A1R3L6V1"/>
<keyword evidence="3" id="KW-1185">Reference proteome</keyword>
<protein>
    <submittedName>
        <fullName evidence="2">Uncharacterized protein</fullName>
    </submittedName>
</protein>